<organism evidence="1">
    <name type="scientific">Siphoviridae sp. ctSWe10</name>
    <dbReference type="NCBI Taxonomy" id="2826344"/>
    <lineage>
        <taxon>Viruses</taxon>
        <taxon>Duplodnaviria</taxon>
        <taxon>Heunggongvirae</taxon>
        <taxon>Uroviricota</taxon>
        <taxon>Caudoviricetes</taxon>
    </lineage>
</organism>
<name>A0A8S5NS11_9CAUD</name>
<sequence>MNSRLELHEVLCSALGNRNAYFQPPESIKMKYPAIVYSRDDIVNSQANNEVYRQAKKYQLIVIDQNPDSEIVKKISKLSRIRYDRHYISDGLNHDVFTIFY</sequence>
<dbReference type="EMBL" id="BK015232">
    <property type="protein sequence ID" value="DAD97143.1"/>
    <property type="molecule type" value="Genomic_DNA"/>
</dbReference>
<accession>A0A8S5NS11</accession>
<proteinExistence type="predicted"/>
<reference evidence="1" key="1">
    <citation type="journal article" date="2021" name="Proc. Natl. Acad. Sci. U.S.A.">
        <title>A Catalog of Tens of Thousands of Viruses from Human Metagenomes Reveals Hidden Associations with Chronic Diseases.</title>
        <authorList>
            <person name="Tisza M.J."/>
            <person name="Buck C.B."/>
        </authorList>
    </citation>
    <scope>NUCLEOTIDE SEQUENCE</scope>
    <source>
        <strain evidence="1">CtSWe10</strain>
    </source>
</reference>
<evidence type="ECO:0000313" key="1">
    <source>
        <dbReference type="EMBL" id="DAD97143.1"/>
    </source>
</evidence>
<protein>
    <submittedName>
        <fullName evidence="1">Tail completion protein</fullName>
    </submittedName>
</protein>